<accession>A0ACA9K920</accession>
<keyword evidence="2" id="KW-1185">Reference proteome</keyword>
<dbReference type="Proteomes" id="UP000789860">
    <property type="component" value="Unassembled WGS sequence"/>
</dbReference>
<name>A0ACA9K920_9GLOM</name>
<sequence>MSSLKIPCSIQKTLSLLKRQIQNEGIEGTFTISEKEICYSNESKKG</sequence>
<organism evidence="1 2">
    <name type="scientific">Scutellospora calospora</name>
    <dbReference type="NCBI Taxonomy" id="85575"/>
    <lineage>
        <taxon>Eukaryota</taxon>
        <taxon>Fungi</taxon>
        <taxon>Fungi incertae sedis</taxon>
        <taxon>Mucoromycota</taxon>
        <taxon>Glomeromycotina</taxon>
        <taxon>Glomeromycetes</taxon>
        <taxon>Diversisporales</taxon>
        <taxon>Gigasporaceae</taxon>
        <taxon>Scutellospora</taxon>
    </lineage>
</organism>
<dbReference type="EMBL" id="CAJVPM010001122">
    <property type="protein sequence ID" value="CAG8460013.1"/>
    <property type="molecule type" value="Genomic_DNA"/>
</dbReference>
<protein>
    <submittedName>
        <fullName evidence="1">648_t:CDS:1</fullName>
    </submittedName>
</protein>
<evidence type="ECO:0000313" key="1">
    <source>
        <dbReference type="EMBL" id="CAG8460013.1"/>
    </source>
</evidence>
<gene>
    <name evidence="1" type="ORF">SCALOS_LOCUS1569</name>
</gene>
<comment type="caution">
    <text evidence="1">The sequence shown here is derived from an EMBL/GenBank/DDBJ whole genome shotgun (WGS) entry which is preliminary data.</text>
</comment>
<proteinExistence type="predicted"/>
<reference evidence="1" key="1">
    <citation type="submission" date="2021-06" db="EMBL/GenBank/DDBJ databases">
        <authorList>
            <person name="Kallberg Y."/>
            <person name="Tangrot J."/>
            <person name="Rosling A."/>
        </authorList>
    </citation>
    <scope>NUCLEOTIDE SEQUENCE</scope>
    <source>
        <strain evidence="1">AU212A</strain>
    </source>
</reference>
<evidence type="ECO:0000313" key="2">
    <source>
        <dbReference type="Proteomes" id="UP000789860"/>
    </source>
</evidence>